<proteinExistence type="predicted"/>
<gene>
    <name evidence="2" type="ORF">PHET_02381</name>
</gene>
<accession>A0A8J4X243</accession>
<keyword evidence="1" id="KW-0732">Signal</keyword>
<protein>
    <recommendedName>
        <fullName evidence="4">Secreted protein</fullName>
    </recommendedName>
</protein>
<evidence type="ECO:0008006" key="4">
    <source>
        <dbReference type="Google" id="ProtNLM"/>
    </source>
</evidence>
<dbReference type="Proteomes" id="UP000748531">
    <property type="component" value="Unassembled WGS sequence"/>
</dbReference>
<comment type="caution">
    <text evidence="2">The sequence shown here is derived from an EMBL/GenBank/DDBJ whole genome shotgun (WGS) entry which is preliminary data.</text>
</comment>
<dbReference type="OrthoDB" id="6250111at2759"/>
<evidence type="ECO:0000256" key="1">
    <source>
        <dbReference type="SAM" id="SignalP"/>
    </source>
</evidence>
<dbReference type="EMBL" id="LUCH01000837">
    <property type="protein sequence ID" value="KAF5404212.1"/>
    <property type="molecule type" value="Genomic_DNA"/>
</dbReference>
<reference evidence="2" key="1">
    <citation type="submission" date="2019-05" db="EMBL/GenBank/DDBJ databases">
        <title>Annotation for the trematode Paragonimus heterotremus.</title>
        <authorList>
            <person name="Choi Y.-J."/>
        </authorList>
    </citation>
    <scope>NUCLEOTIDE SEQUENCE</scope>
    <source>
        <strain evidence="2">LC</strain>
    </source>
</reference>
<feature type="signal peptide" evidence="1">
    <location>
        <begin position="1"/>
        <end position="21"/>
    </location>
</feature>
<dbReference type="AlphaFoldDB" id="A0A8J4X243"/>
<sequence length="142" mass="15787">MVGRHAMQVFAVLIFTVTAHSGIHGFLNARNYSNGDWQTNEPGYQLFLLDSRAVPWASHQPSGHFEQMCSITLTGVRSDAQNTVDRAVVCELSTVPIPDVSVPSRFKMNWPIVLDSNFMLGQLSFGCFQKFTLPSMMASAFK</sequence>
<organism evidence="2 3">
    <name type="scientific">Paragonimus heterotremus</name>
    <dbReference type="NCBI Taxonomy" id="100268"/>
    <lineage>
        <taxon>Eukaryota</taxon>
        <taxon>Metazoa</taxon>
        <taxon>Spiralia</taxon>
        <taxon>Lophotrochozoa</taxon>
        <taxon>Platyhelminthes</taxon>
        <taxon>Trematoda</taxon>
        <taxon>Digenea</taxon>
        <taxon>Plagiorchiida</taxon>
        <taxon>Troglotremata</taxon>
        <taxon>Troglotrematidae</taxon>
        <taxon>Paragonimus</taxon>
    </lineage>
</organism>
<feature type="chain" id="PRO_5035161050" description="Secreted protein" evidence="1">
    <location>
        <begin position="22"/>
        <end position="142"/>
    </location>
</feature>
<name>A0A8J4X243_9TREM</name>
<keyword evidence="3" id="KW-1185">Reference proteome</keyword>
<evidence type="ECO:0000313" key="3">
    <source>
        <dbReference type="Proteomes" id="UP000748531"/>
    </source>
</evidence>
<evidence type="ECO:0000313" key="2">
    <source>
        <dbReference type="EMBL" id="KAF5404212.1"/>
    </source>
</evidence>